<protein>
    <submittedName>
        <fullName evidence="4">SUMF1/EgtB/PvdO family nonheme iron enzyme</fullName>
    </submittedName>
</protein>
<dbReference type="GO" id="GO:0005524">
    <property type="term" value="F:ATP binding"/>
    <property type="evidence" value="ECO:0007669"/>
    <property type="project" value="UniProtKB-UniRule"/>
</dbReference>
<gene>
    <name evidence="4" type="ORF">H8E23_13900</name>
</gene>
<dbReference type="EMBL" id="JACNJH010000195">
    <property type="protein sequence ID" value="MBC8362479.1"/>
    <property type="molecule type" value="Genomic_DNA"/>
</dbReference>
<dbReference type="PROSITE" id="PS50011">
    <property type="entry name" value="PROTEIN_KINASE_DOM"/>
    <property type="match status" value="1"/>
</dbReference>
<dbReference type="InterPro" id="IPR051043">
    <property type="entry name" value="Sulfatase_Mod_Factor_Kinase"/>
</dbReference>
<dbReference type="GO" id="GO:0004672">
    <property type="term" value="F:protein kinase activity"/>
    <property type="evidence" value="ECO:0007669"/>
    <property type="project" value="InterPro"/>
</dbReference>
<dbReference type="PANTHER" id="PTHR23150">
    <property type="entry name" value="SULFATASE MODIFYING FACTOR 1, 2"/>
    <property type="match status" value="1"/>
</dbReference>
<sequence length="566" mass="63871">MEELIKKCLPTYEIGEKLGQGVYGSVYRIYDRFKERAVKVVPILLERSLSHSTSEQLDTRVSQDFHAVKEYYGNIKGEGILEIYDFYLVDKMVSNQNARAHLVILMELCRSNLLDHVLDNYPLAPEEACNLMRTLASILKRLSADIEHIFFLTDLKPSNLLFSSNHRLVIGDLGGLRRLSSMSASTDSQFSLNWSAPEFILQGAKAGMASAVFSYGLVSYFIWEGHLPYEDADYIERLRKIKANGVSFDRPDIPERIVNLIQKCLAYFAKDRPEDFSRILKILEGPDDNRDKTISFPEKSILKPAPDTARSGNSGTFRQHGSTVKATSADPPSGAVWEDPVLAMRFVWVPEGAFIPGLAGADEDGEPFVKSSQSIHVDGFWIGQYPVTQGQWHKIMGNNPSHFNKGANYPVENVSYHNTCDFIRRLMKKSNERFRYGLPTEAQWEYAARSAGRAEIYSGGVDLDSLGWYRKNSNFSPHSFGTKFPNGLGIYDMSGNVMEWCGDGSIPDPEEFVRRGDSIYADIGIKHAGRGGSWNSDENECRTYFRKLFTPRLGYSTLGFRIVRMP</sequence>
<accession>A0A8J6NVY8</accession>
<dbReference type="AlphaFoldDB" id="A0A8J6NVY8"/>
<dbReference type="InterPro" id="IPR000719">
    <property type="entry name" value="Prot_kinase_dom"/>
</dbReference>
<proteinExistence type="predicted"/>
<dbReference type="Proteomes" id="UP000603434">
    <property type="component" value="Unassembled WGS sequence"/>
</dbReference>
<feature type="domain" description="Protein kinase" evidence="3">
    <location>
        <begin position="12"/>
        <end position="283"/>
    </location>
</feature>
<dbReference type="Gene3D" id="3.30.200.20">
    <property type="entry name" value="Phosphorylase Kinase, domain 1"/>
    <property type="match status" value="1"/>
</dbReference>
<dbReference type="InterPro" id="IPR011009">
    <property type="entry name" value="Kinase-like_dom_sf"/>
</dbReference>
<dbReference type="InterPro" id="IPR042095">
    <property type="entry name" value="SUMF_sf"/>
</dbReference>
<dbReference type="SMART" id="SM00220">
    <property type="entry name" value="S_TKc"/>
    <property type="match status" value="1"/>
</dbReference>
<feature type="region of interest" description="Disordered" evidence="2">
    <location>
        <begin position="301"/>
        <end position="332"/>
    </location>
</feature>
<keyword evidence="1" id="KW-0547">Nucleotide-binding</keyword>
<evidence type="ECO:0000256" key="1">
    <source>
        <dbReference type="PROSITE-ProRule" id="PRU10141"/>
    </source>
</evidence>
<dbReference type="PROSITE" id="PS00107">
    <property type="entry name" value="PROTEIN_KINASE_ATP"/>
    <property type="match status" value="1"/>
</dbReference>
<evidence type="ECO:0000259" key="3">
    <source>
        <dbReference type="PROSITE" id="PS50011"/>
    </source>
</evidence>
<dbReference type="Gene3D" id="3.90.1580.10">
    <property type="entry name" value="paralog of FGE (formylglycine-generating enzyme)"/>
    <property type="match status" value="1"/>
</dbReference>
<dbReference type="InterPro" id="IPR016187">
    <property type="entry name" value="CTDL_fold"/>
</dbReference>
<feature type="binding site" evidence="1">
    <location>
        <position position="39"/>
    </location>
    <ligand>
        <name>ATP</name>
        <dbReference type="ChEBI" id="CHEBI:30616"/>
    </ligand>
</feature>
<comment type="caution">
    <text evidence="4">The sequence shown here is derived from an EMBL/GenBank/DDBJ whole genome shotgun (WGS) entry which is preliminary data.</text>
</comment>
<dbReference type="PANTHER" id="PTHR23150:SF19">
    <property type="entry name" value="FORMYLGLYCINE-GENERATING ENZYME"/>
    <property type="match status" value="1"/>
</dbReference>
<reference evidence="4 5" key="1">
    <citation type="submission" date="2020-08" db="EMBL/GenBank/DDBJ databases">
        <title>Bridging the membrane lipid divide: bacteria of the FCB group superphylum have the potential to synthesize archaeal ether lipids.</title>
        <authorList>
            <person name="Villanueva L."/>
            <person name="Von Meijenfeldt F.A.B."/>
            <person name="Westbye A.B."/>
            <person name="Yadav S."/>
            <person name="Hopmans E.C."/>
            <person name="Dutilh B.E."/>
            <person name="Sinninghe Damste J.S."/>
        </authorList>
    </citation>
    <scope>NUCLEOTIDE SEQUENCE [LARGE SCALE GENOMIC DNA]</scope>
    <source>
        <strain evidence="4">NIOZ-UU30</strain>
    </source>
</reference>
<organism evidence="4 5">
    <name type="scientific">Candidatus Desulfatibia profunda</name>
    <dbReference type="NCBI Taxonomy" id="2841695"/>
    <lineage>
        <taxon>Bacteria</taxon>
        <taxon>Pseudomonadati</taxon>
        <taxon>Thermodesulfobacteriota</taxon>
        <taxon>Desulfobacteria</taxon>
        <taxon>Desulfobacterales</taxon>
        <taxon>Desulfobacterales incertae sedis</taxon>
        <taxon>Candidatus Desulfatibia</taxon>
    </lineage>
</organism>
<evidence type="ECO:0000313" key="4">
    <source>
        <dbReference type="EMBL" id="MBC8362479.1"/>
    </source>
</evidence>
<evidence type="ECO:0000313" key="5">
    <source>
        <dbReference type="Proteomes" id="UP000603434"/>
    </source>
</evidence>
<dbReference type="InterPro" id="IPR017441">
    <property type="entry name" value="Protein_kinase_ATP_BS"/>
</dbReference>
<dbReference type="Pfam" id="PF03781">
    <property type="entry name" value="FGE-sulfatase"/>
    <property type="match status" value="1"/>
</dbReference>
<dbReference type="Pfam" id="PF00069">
    <property type="entry name" value="Pkinase"/>
    <property type="match status" value="1"/>
</dbReference>
<dbReference type="Gene3D" id="1.10.510.10">
    <property type="entry name" value="Transferase(Phosphotransferase) domain 1"/>
    <property type="match status" value="1"/>
</dbReference>
<dbReference type="SUPFAM" id="SSF56112">
    <property type="entry name" value="Protein kinase-like (PK-like)"/>
    <property type="match status" value="1"/>
</dbReference>
<feature type="compositionally biased region" description="Polar residues" evidence="2">
    <location>
        <begin position="310"/>
        <end position="326"/>
    </location>
</feature>
<dbReference type="SUPFAM" id="SSF56436">
    <property type="entry name" value="C-type lectin-like"/>
    <property type="match status" value="1"/>
</dbReference>
<evidence type="ECO:0000256" key="2">
    <source>
        <dbReference type="SAM" id="MobiDB-lite"/>
    </source>
</evidence>
<keyword evidence="1" id="KW-0067">ATP-binding</keyword>
<dbReference type="InterPro" id="IPR005532">
    <property type="entry name" value="SUMF_dom"/>
</dbReference>
<dbReference type="GO" id="GO:0120147">
    <property type="term" value="F:formylglycine-generating oxidase activity"/>
    <property type="evidence" value="ECO:0007669"/>
    <property type="project" value="TreeGrafter"/>
</dbReference>
<name>A0A8J6NVY8_9BACT</name>